<sequence>MQTGLFSTRLLRAHGMGRADVRRALATGALRRVRRGWYCLPSAAPEVVIAAQAGGRLTCLAALKSQGAWTLDSAGLHVRVADGVSVLHQPGVRIHWTPNRVGPGVDSVEEALATAIACVDFRALVVAVDSLANRGILAPVRLQAVLGVTPRGRRVLAVHDPQAESGIETLIRLALRRHRVRARSQVVIPGVGRVDFLIGDRLVIEADGYDWHGDRAAFERDRERDRELVRRGYVVIRASYRQVMSNLDDVVSAALDVIRRREHRWRAIHRTQLSESGCLIDLSSTKWRIPES</sequence>
<keyword evidence="4" id="KW-1185">Reference proteome</keyword>
<dbReference type="InterPro" id="IPR007569">
    <property type="entry name" value="DUF559"/>
</dbReference>
<dbReference type="InterPro" id="IPR025159">
    <property type="entry name" value="AbiEi_N"/>
</dbReference>
<feature type="domain" description="DUF559" evidence="1">
    <location>
        <begin position="180"/>
        <end position="258"/>
    </location>
</feature>
<reference evidence="3" key="1">
    <citation type="journal article" date="2014" name="Int. J. Syst. Evol. Microbiol.">
        <title>Complete genome sequence of Corynebacterium casei LMG S-19264T (=DSM 44701T), isolated from a smear-ripened cheese.</title>
        <authorList>
            <consortium name="US DOE Joint Genome Institute (JGI-PGF)"/>
            <person name="Walter F."/>
            <person name="Albersmeier A."/>
            <person name="Kalinowski J."/>
            <person name="Ruckert C."/>
        </authorList>
    </citation>
    <scope>NUCLEOTIDE SEQUENCE</scope>
    <source>
        <strain evidence="3">CGMCC 1.16548</strain>
    </source>
</reference>
<evidence type="ECO:0000259" key="2">
    <source>
        <dbReference type="Pfam" id="PF13338"/>
    </source>
</evidence>
<name>A0A8J3LZQ7_9MICO</name>
<proteinExistence type="predicted"/>
<gene>
    <name evidence="3" type="ORF">GCM10011600_03320</name>
</gene>
<dbReference type="Gene3D" id="3.40.960.10">
    <property type="entry name" value="VSR Endonuclease"/>
    <property type="match status" value="1"/>
</dbReference>
<protein>
    <recommendedName>
        <fullName evidence="5">DUF559 domain-containing protein</fullName>
    </recommendedName>
</protein>
<evidence type="ECO:0008006" key="5">
    <source>
        <dbReference type="Google" id="ProtNLM"/>
    </source>
</evidence>
<organism evidence="3 4">
    <name type="scientific">Pseudolysinimonas yzui</name>
    <dbReference type="NCBI Taxonomy" id="2708254"/>
    <lineage>
        <taxon>Bacteria</taxon>
        <taxon>Bacillati</taxon>
        <taxon>Actinomycetota</taxon>
        <taxon>Actinomycetes</taxon>
        <taxon>Micrococcales</taxon>
        <taxon>Microbacteriaceae</taxon>
        <taxon>Pseudolysinimonas</taxon>
    </lineage>
</organism>
<feature type="domain" description="AbiEi antitoxin N-terminal" evidence="2">
    <location>
        <begin position="3"/>
        <end position="41"/>
    </location>
</feature>
<dbReference type="AlphaFoldDB" id="A0A8J3LZQ7"/>
<dbReference type="EMBL" id="BNAI01000001">
    <property type="protein sequence ID" value="GHF06069.1"/>
    <property type="molecule type" value="Genomic_DNA"/>
</dbReference>
<dbReference type="Pfam" id="PF13338">
    <property type="entry name" value="AbiEi_4"/>
    <property type="match status" value="1"/>
</dbReference>
<dbReference type="InterPro" id="IPR011335">
    <property type="entry name" value="Restrct_endonuc-II-like"/>
</dbReference>
<dbReference type="Pfam" id="PF04480">
    <property type="entry name" value="DUF559"/>
    <property type="match status" value="1"/>
</dbReference>
<reference evidence="3" key="2">
    <citation type="submission" date="2020-09" db="EMBL/GenBank/DDBJ databases">
        <authorList>
            <person name="Sun Q."/>
            <person name="Zhou Y."/>
        </authorList>
    </citation>
    <scope>NUCLEOTIDE SEQUENCE</scope>
    <source>
        <strain evidence="3">CGMCC 1.16548</strain>
    </source>
</reference>
<comment type="caution">
    <text evidence="3">The sequence shown here is derived from an EMBL/GenBank/DDBJ whole genome shotgun (WGS) entry which is preliminary data.</text>
</comment>
<evidence type="ECO:0000313" key="4">
    <source>
        <dbReference type="Proteomes" id="UP000617531"/>
    </source>
</evidence>
<accession>A0A8J3LZQ7</accession>
<dbReference type="Proteomes" id="UP000617531">
    <property type="component" value="Unassembled WGS sequence"/>
</dbReference>
<dbReference type="SUPFAM" id="SSF52980">
    <property type="entry name" value="Restriction endonuclease-like"/>
    <property type="match status" value="1"/>
</dbReference>
<evidence type="ECO:0000313" key="3">
    <source>
        <dbReference type="EMBL" id="GHF06069.1"/>
    </source>
</evidence>
<evidence type="ECO:0000259" key="1">
    <source>
        <dbReference type="Pfam" id="PF04480"/>
    </source>
</evidence>